<dbReference type="InterPro" id="IPR041066">
    <property type="entry name" value="C19orf38_Ig"/>
</dbReference>
<reference evidence="4" key="2">
    <citation type="submission" date="2025-08" db="UniProtKB">
        <authorList>
            <consortium name="Ensembl"/>
        </authorList>
    </citation>
    <scope>IDENTIFICATION</scope>
</reference>
<dbReference type="Pfam" id="PF17737">
    <property type="entry name" value="Ig_C19orf38"/>
    <property type="match status" value="1"/>
</dbReference>
<feature type="transmembrane region" description="Helical" evidence="2">
    <location>
        <begin position="350"/>
        <end position="374"/>
    </location>
</feature>
<feature type="domain" description="Ig-like" evidence="3">
    <location>
        <begin position="136"/>
        <end position="235"/>
    </location>
</feature>
<dbReference type="Gene3D" id="2.60.40.10">
    <property type="entry name" value="Immunoglobulins"/>
    <property type="match status" value="3"/>
</dbReference>
<keyword evidence="2" id="KW-0472">Membrane</keyword>
<dbReference type="KEGG" id="loc:107077615"/>
<dbReference type="AlphaFoldDB" id="W5MNN7"/>
<organism evidence="4 5">
    <name type="scientific">Lepisosteus oculatus</name>
    <name type="common">Spotted gar</name>
    <dbReference type="NCBI Taxonomy" id="7918"/>
    <lineage>
        <taxon>Eukaryota</taxon>
        <taxon>Metazoa</taxon>
        <taxon>Chordata</taxon>
        <taxon>Craniata</taxon>
        <taxon>Vertebrata</taxon>
        <taxon>Euteleostomi</taxon>
        <taxon>Actinopterygii</taxon>
        <taxon>Neopterygii</taxon>
        <taxon>Holostei</taxon>
        <taxon>Semionotiformes</taxon>
        <taxon>Lepisosteidae</taxon>
        <taxon>Lepisosteus</taxon>
    </lineage>
</organism>
<dbReference type="Proteomes" id="UP000018468">
    <property type="component" value="Linkage group LG6"/>
</dbReference>
<dbReference type="Ensembl" id="ENSLOCT00000010008.1">
    <property type="protein sequence ID" value="ENSLOCP00000009996.1"/>
    <property type="gene ID" value="ENSLOCG00000008234.1"/>
</dbReference>
<dbReference type="OrthoDB" id="8917711at2759"/>
<dbReference type="eggNOG" id="ENOG502SM1D">
    <property type="taxonomic scope" value="Eukaryota"/>
</dbReference>
<dbReference type="PANTHER" id="PTHR36859:SF1">
    <property type="entry name" value="PROTEIN HIDE1"/>
    <property type="match status" value="1"/>
</dbReference>
<feature type="region of interest" description="Disordered" evidence="1">
    <location>
        <begin position="425"/>
        <end position="450"/>
    </location>
</feature>
<keyword evidence="5" id="KW-1185">Reference proteome</keyword>
<dbReference type="STRING" id="7918.ENSLOCP00000009996"/>
<evidence type="ECO:0000256" key="2">
    <source>
        <dbReference type="SAM" id="Phobius"/>
    </source>
</evidence>
<evidence type="ECO:0000313" key="5">
    <source>
        <dbReference type="Proteomes" id="UP000018468"/>
    </source>
</evidence>
<evidence type="ECO:0000313" key="4">
    <source>
        <dbReference type="Ensembl" id="ENSLOCP00000009996.1"/>
    </source>
</evidence>
<name>W5MNN7_LEPOC</name>
<dbReference type="SMART" id="SM00409">
    <property type="entry name" value="IG"/>
    <property type="match status" value="1"/>
</dbReference>
<keyword evidence="2" id="KW-1133">Transmembrane helix</keyword>
<dbReference type="InParanoid" id="W5MNN7"/>
<dbReference type="Bgee" id="ENSLOCG00000008234">
    <property type="expression patterns" value="Expressed in bone element and 10 other cell types or tissues"/>
</dbReference>
<dbReference type="InterPro" id="IPR040438">
    <property type="entry name" value="HIDE1"/>
</dbReference>
<reference evidence="5" key="1">
    <citation type="submission" date="2011-12" db="EMBL/GenBank/DDBJ databases">
        <title>The Draft Genome of Lepisosteus oculatus.</title>
        <authorList>
            <consortium name="The Broad Institute Genome Assembly &amp; Analysis Group"/>
            <consortium name="Computational R&amp;D Group"/>
            <consortium name="and Sequencing Platform"/>
            <person name="Di Palma F."/>
            <person name="Alfoldi J."/>
            <person name="Johnson J."/>
            <person name="Berlin A."/>
            <person name="Gnerre S."/>
            <person name="Jaffe D."/>
            <person name="MacCallum I."/>
            <person name="Young S."/>
            <person name="Walker B.J."/>
            <person name="Lander E.S."/>
            <person name="Lindblad-Toh K."/>
        </authorList>
    </citation>
    <scope>NUCLEOTIDE SEQUENCE [LARGE SCALE GENOMIC DNA]</scope>
</reference>
<dbReference type="PROSITE" id="PS50835">
    <property type="entry name" value="IG_LIKE"/>
    <property type="match status" value="1"/>
</dbReference>
<evidence type="ECO:0000259" key="3">
    <source>
        <dbReference type="PROSITE" id="PS50835"/>
    </source>
</evidence>
<keyword evidence="2" id="KW-0812">Transmembrane</keyword>
<dbReference type="InterPro" id="IPR003599">
    <property type="entry name" value="Ig_sub"/>
</dbReference>
<dbReference type="InterPro" id="IPR013783">
    <property type="entry name" value="Ig-like_fold"/>
</dbReference>
<sequence>MFLSQKDFLQAKGTTLSSVKLVLIFELLANAACSNSLPAPAISLAPKMRSQVLKRTVDILCQSPPGHTGSTFLLYKERQLIDSRTFSPEQSLAQFTLRGITTQNLTIYCCQYQSQQSGVPIYSIMSQYLSLMEEAPSVLPKPLMSVDPPGGSVLVGQTLSFRCTASQAPRQPEAFLLLKDGRVFFRHAAPAGLEESFTLKPVQGKEGGFYSCVYQARLPSQDIVNSTASDPVYITVSDSLAAPSLVRLPSAMQSASSVTVKCVGSPSYPGALFNLYRLGAAHPLSSLRATAAQHGVRFILPDPTGEYQCQYAVNLGQEWRESARSLPILIDPPGHSVPTEPSTPASHIDWALVAGSVSAGVLFVAILAILVFLLHRKVKLHTEKKRKREEALLWNSLHNMDNIIDFSLRDRCTPAQDGGAEAIAHGDQILGNPPHGTTRHRTSSLSFSGPQAFTTFKSPIP</sequence>
<dbReference type="PANTHER" id="PTHR36859">
    <property type="entry name" value="PROTEIN HIDE1"/>
    <property type="match status" value="1"/>
</dbReference>
<dbReference type="GO" id="GO:0002764">
    <property type="term" value="P:immune response-regulating signaling pathway"/>
    <property type="evidence" value="ECO:0000318"/>
    <property type="project" value="GO_Central"/>
</dbReference>
<evidence type="ECO:0000256" key="1">
    <source>
        <dbReference type="SAM" id="MobiDB-lite"/>
    </source>
</evidence>
<protein>
    <submittedName>
        <fullName evidence="4">Leukocyte immunoglobulin-like receptor subfamily A member 6</fullName>
    </submittedName>
</protein>
<dbReference type="GeneID" id="107077615"/>
<dbReference type="EMBL" id="AHAT01007601">
    <property type="status" value="NOT_ANNOTATED_CDS"/>
    <property type="molecule type" value="Genomic_DNA"/>
</dbReference>
<dbReference type="HOGENOM" id="CLU_593059_0_0_1"/>
<dbReference type="SUPFAM" id="SSF48726">
    <property type="entry name" value="Immunoglobulin"/>
    <property type="match status" value="3"/>
</dbReference>
<proteinExistence type="predicted"/>
<dbReference type="InterPro" id="IPR007110">
    <property type="entry name" value="Ig-like_dom"/>
</dbReference>
<dbReference type="OMA" id="HRRVKET"/>
<reference evidence="4" key="3">
    <citation type="submission" date="2025-09" db="UniProtKB">
        <authorList>
            <consortium name="Ensembl"/>
        </authorList>
    </citation>
    <scope>IDENTIFICATION</scope>
</reference>
<accession>W5MNN7</accession>
<dbReference type="InterPro" id="IPR036179">
    <property type="entry name" value="Ig-like_dom_sf"/>
</dbReference>